<reference evidence="5" key="1">
    <citation type="journal article" date="2021" name="Int. J. Syst. Evol. Microbiol.">
        <title>Actinocatenispora comari sp. nov., an endophytic actinomycete isolated from aerial parts of Comarum salesowianum.</title>
        <authorList>
            <person name="Oyunbileg N."/>
            <person name="Iizaka Y."/>
            <person name="Hamada M."/>
            <person name="Davaapurev B.O."/>
            <person name="Fukumoto A."/>
            <person name="Tsetseg B."/>
            <person name="Kato F."/>
            <person name="Tamura T."/>
            <person name="Batkhuu J."/>
            <person name="Anzai Y."/>
        </authorList>
    </citation>
    <scope>NUCLEOTIDE SEQUENCE [LARGE SCALE GENOMIC DNA]</scope>
    <source>
        <strain evidence="5">NUM-2625</strain>
    </source>
</reference>
<dbReference type="EMBL" id="BOPO01000128">
    <property type="protein sequence ID" value="GIL30931.1"/>
    <property type="molecule type" value="Genomic_DNA"/>
</dbReference>
<dbReference type="AlphaFoldDB" id="A0A8J4AGL6"/>
<feature type="domain" description="Anti-sigma K factor RskA C-terminal" evidence="3">
    <location>
        <begin position="104"/>
        <end position="228"/>
    </location>
</feature>
<dbReference type="Pfam" id="PF10099">
    <property type="entry name" value="RskA_C"/>
    <property type="match status" value="1"/>
</dbReference>
<name>A0A8J4AGL6_9ACTN</name>
<evidence type="ECO:0000256" key="1">
    <source>
        <dbReference type="SAM" id="MobiDB-lite"/>
    </source>
</evidence>
<feature type="region of interest" description="Disordered" evidence="1">
    <location>
        <begin position="77"/>
        <end position="99"/>
    </location>
</feature>
<keyword evidence="2" id="KW-0812">Transmembrane</keyword>
<feature type="transmembrane region" description="Helical" evidence="2">
    <location>
        <begin position="101"/>
        <end position="122"/>
    </location>
</feature>
<proteinExistence type="predicted"/>
<accession>A0A8J4AGL6</accession>
<keyword evidence="2" id="KW-0472">Membrane</keyword>
<evidence type="ECO:0000313" key="5">
    <source>
        <dbReference type="Proteomes" id="UP000614996"/>
    </source>
</evidence>
<evidence type="ECO:0000259" key="3">
    <source>
        <dbReference type="Pfam" id="PF10099"/>
    </source>
</evidence>
<sequence length="243" mass="25147">MSHPSSDKLTLIALGEPDDGSVARHVRDCASCAGELASLREVARIARASRDDQDLPEPPAGVWERIADQAGVAPQLALAPQPRSSHTITSQPSPSRPRRRWALTAAAVAAGLVLGAGVAVGVQQIPALRGPDTSVVATASLAPTTAAPAQARGDVSIVSRSGSTTLKLSLKGMPETSGLYEVWLFDGKTTMIPVGVLTNGGGAVELPVPSSISLSRFSVVDVSLQRVGQAEHGQSMLRGRLQD</sequence>
<keyword evidence="5" id="KW-1185">Reference proteome</keyword>
<evidence type="ECO:0000256" key="2">
    <source>
        <dbReference type="SAM" id="Phobius"/>
    </source>
</evidence>
<dbReference type="Proteomes" id="UP000614996">
    <property type="component" value="Unassembled WGS sequence"/>
</dbReference>
<gene>
    <name evidence="4" type="ORF">NUM_61850</name>
</gene>
<keyword evidence="2" id="KW-1133">Transmembrane helix</keyword>
<dbReference type="InterPro" id="IPR018764">
    <property type="entry name" value="RskA_C"/>
</dbReference>
<evidence type="ECO:0000313" key="4">
    <source>
        <dbReference type="EMBL" id="GIL30931.1"/>
    </source>
</evidence>
<dbReference type="GO" id="GO:0005886">
    <property type="term" value="C:plasma membrane"/>
    <property type="evidence" value="ECO:0007669"/>
    <property type="project" value="InterPro"/>
</dbReference>
<dbReference type="RefSeq" id="WP_207128519.1">
    <property type="nucleotide sequence ID" value="NZ_BOPO01000128.1"/>
</dbReference>
<comment type="caution">
    <text evidence="4">The sequence shown here is derived from an EMBL/GenBank/DDBJ whole genome shotgun (WGS) entry which is preliminary data.</text>
</comment>
<protein>
    <recommendedName>
        <fullName evidence="3">Anti-sigma K factor RskA C-terminal domain-containing protein</fullName>
    </recommendedName>
</protein>
<organism evidence="4 5">
    <name type="scientific">Actinocatenispora comari</name>
    <dbReference type="NCBI Taxonomy" id="2807577"/>
    <lineage>
        <taxon>Bacteria</taxon>
        <taxon>Bacillati</taxon>
        <taxon>Actinomycetota</taxon>
        <taxon>Actinomycetes</taxon>
        <taxon>Micromonosporales</taxon>
        <taxon>Micromonosporaceae</taxon>
        <taxon>Actinocatenispora</taxon>
    </lineage>
</organism>